<evidence type="ECO:0000313" key="3">
    <source>
        <dbReference type="Proteomes" id="UP000316778"/>
    </source>
</evidence>
<dbReference type="InterPro" id="IPR005094">
    <property type="entry name" value="Endonuclease_MobA/VirD2"/>
</dbReference>
<proteinExistence type="predicted"/>
<dbReference type="Proteomes" id="UP000316778">
    <property type="component" value="Unassembled WGS sequence"/>
</dbReference>
<dbReference type="Pfam" id="PF03432">
    <property type="entry name" value="Relaxase"/>
    <property type="match status" value="1"/>
</dbReference>
<protein>
    <submittedName>
        <fullName evidence="2">Relaxase/mobilization nuclease-like protein</fullName>
    </submittedName>
</protein>
<organism evidence="2 3">
    <name type="scientific">Chitinophaga japonensis</name>
    <name type="common">Flexibacter japonensis</name>
    <dbReference type="NCBI Taxonomy" id="104662"/>
    <lineage>
        <taxon>Bacteria</taxon>
        <taxon>Pseudomonadati</taxon>
        <taxon>Bacteroidota</taxon>
        <taxon>Chitinophagia</taxon>
        <taxon>Chitinophagales</taxon>
        <taxon>Chitinophagaceae</taxon>
        <taxon>Chitinophaga</taxon>
    </lineage>
</organism>
<reference evidence="2 3" key="1">
    <citation type="journal article" date="2013" name="Stand. Genomic Sci.">
        <title>Genomic Encyclopedia of Type Strains, Phase I: The one thousand microbial genomes (KMG-I) project.</title>
        <authorList>
            <person name="Kyrpides N.C."/>
            <person name="Woyke T."/>
            <person name="Eisen J.A."/>
            <person name="Garrity G."/>
            <person name="Lilburn T.G."/>
            <person name="Beck B.J."/>
            <person name="Whitman W.B."/>
            <person name="Hugenholtz P."/>
            <person name="Klenk H.P."/>
        </authorList>
    </citation>
    <scope>NUCLEOTIDE SEQUENCE [LARGE SCALE GENOMIC DNA]</scope>
    <source>
        <strain evidence="2 3">DSM 13484</strain>
    </source>
</reference>
<comment type="caution">
    <text evidence="2">The sequence shown here is derived from an EMBL/GenBank/DDBJ whole genome shotgun (WGS) entry which is preliminary data.</text>
</comment>
<evidence type="ECO:0000313" key="2">
    <source>
        <dbReference type="EMBL" id="TWI82574.1"/>
    </source>
</evidence>
<sequence>MIGYVDTGKSFLGCISYDLEDKLELTDEQKEKLSRQDGLQHKDRAEVLAYHKCFGNKYELAEQFRDVSRLSKRVENPVFHFALRLAPDDTCTKDKLIEIGEACAREFEVQDNQYLIILHKDTPEPHIHIVANRVGYDGKVAKDSNSYRRMAALCRRLEKQYNLTKVLSPRKFLPKEQRSIPRHDQRREKLRNDIQRTLEQVTRYQDFEQRMQALGYQVIKGRGIAFVDNKKVRIKGSEVGFSLSKIEQILHIGTELAAKQAKKTVFETAIQQQATKYPAITPMQKLRLQTWQASQREKSPVFLIQQEIINLTQQLNHLLYDLMKPEYGGQSINPELLKEAKRKKKKKGRSL</sequence>
<gene>
    <name evidence="2" type="ORF">LX66_5148</name>
</gene>
<accession>A0A562SNU6</accession>
<dbReference type="AlphaFoldDB" id="A0A562SNU6"/>
<feature type="domain" description="MobA/VirD2-like nuclease" evidence="1">
    <location>
        <begin position="41"/>
        <end position="163"/>
    </location>
</feature>
<keyword evidence="3" id="KW-1185">Reference proteome</keyword>
<name>A0A562SNU6_CHIJA</name>
<dbReference type="OrthoDB" id="915634at2"/>
<evidence type="ECO:0000259" key="1">
    <source>
        <dbReference type="Pfam" id="PF03432"/>
    </source>
</evidence>
<dbReference type="EMBL" id="VLLG01000006">
    <property type="protein sequence ID" value="TWI82574.1"/>
    <property type="molecule type" value="Genomic_DNA"/>
</dbReference>